<protein>
    <submittedName>
        <fullName evidence="5">AraC family transcriptional regulator</fullName>
    </submittedName>
</protein>
<sequence>MDYNTFEPSEELASLINFYWTLEVAAEENPAKQIIVPDGGIELVFILGDDIRRFISETEFVLQPRAMILGQTSQPFYVQPTGYVNSFAASFSPFGFSLFVDMPLKELRNKETPIAEVFGQPAADRLEQAIIDAPTTKDRIKAVEAFLLDRLTHQQRIEGVVQKTVQLISESNGQLSIDDAARYDASQQRQLERKFLQQVGMSPKQLCKLVRMQSALKLLLNQEGSLTDIAHDSRYYDQSHFIKDFKHFTGVSPSKFLLDKSSALSTAFYK</sequence>
<dbReference type="SMART" id="SM00342">
    <property type="entry name" value="HTH_ARAC"/>
    <property type="match status" value="1"/>
</dbReference>
<dbReference type="SUPFAM" id="SSF46689">
    <property type="entry name" value="Homeodomain-like"/>
    <property type="match status" value="1"/>
</dbReference>
<keyword evidence="2" id="KW-0238">DNA-binding</keyword>
<dbReference type="PANTHER" id="PTHR46796">
    <property type="entry name" value="HTH-TYPE TRANSCRIPTIONAL ACTIVATOR RHAS-RELATED"/>
    <property type="match status" value="1"/>
</dbReference>
<reference evidence="5 6" key="1">
    <citation type="submission" date="2017-07" db="EMBL/GenBank/DDBJ databases">
        <title>Annotated genome sequence of Bacterioplanes sanyensis isolated from Red Sea.</title>
        <authorList>
            <person name="Rehman Z.U."/>
        </authorList>
    </citation>
    <scope>NUCLEOTIDE SEQUENCE [LARGE SCALE GENOMIC DNA]</scope>
    <source>
        <strain evidence="5 6">NV9</strain>
    </source>
</reference>
<dbReference type="PROSITE" id="PS00041">
    <property type="entry name" value="HTH_ARAC_FAMILY_1"/>
    <property type="match status" value="1"/>
</dbReference>
<name>A0A222FNV3_9GAMM</name>
<dbReference type="InterPro" id="IPR018060">
    <property type="entry name" value="HTH_AraC"/>
</dbReference>
<gene>
    <name evidence="5" type="ORF">CHH28_16710</name>
</gene>
<dbReference type="AlphaFoldDB" id="A0A222FNV3"/>
<evidence type="ECO:0000259" key="4">
    <source>
        <dbReference type="PROSITE" id="PS01124"/>
    </source>
</evidence>
<accession>A0A222FNV3</accession>
<dbReference type="InterPro" id="IPR046532">
    <property type="entry name" value="DUF6597"/>
</dbReference>
<dbReference type="PANTHER" id="PTHR46796:SF13">
    <property type="entry name" value="HTH-TYPE TRANSCRIPTIONAL ACTIVATOR RHAS"/>
    <property type="match status" value="1"/>
</dbReference>
<keyword evidence="1" id="KW-0805">Transcription regulation</keyword>
<dbReference type="Pfam" id="PF20240">
    <property type="entry name" value="DUF6597"/>
    <property type="match status" value="1"/>
</dbReference>
<dbReference type="InterPro" id="IPR050204">
    <property type="entry name" value="AraC_XylS_family_regulators"/>
</dbReference>
<dbReference type="KEGG" id="bsan:CHH28_16710"/>
<dbReference type="EMBL" id="CP022530">
    <property type="protein sequence ID" value="ASP40216.1"/>
    <property type="molecule type" value="Genomic_DNA"/>
</dbReference>
<evidence type="ECO:0000313" key="5">
    <source>
        <dbReference type="EMBL" id="ASP40216.1"/>
    </source>
</evidence>
<dbReference type="OrthoDB" id="9809338at2"/>
<dbReference type="Pfam" id="PF12833">
    <property type="entry name" value="HTH_18"/>
    <property type="match status" value="1"/>
</dbReference>
<dbReference type="Proteomes" id="UP000202440">
    <property type="component" value="Chromosome"/>
</dbReference>
<dbReference type="InterPro" id="IPR009057">
    <property type="entry name" value="Homeodomain-like_sf"/>
</dbReference>
<evidence type="ECO:0000256" key="1">
    <source>
        <dbReference type="ARBA" id="ARBA00023015"/>
    </source>
</evidence>
<dbReference type="RefSeq" id="WP_094061385.1">
    <property type="nucleotide sequence ID" value="NZ_CP022530.1"/>
</dbReference>
<dbReference type="GO" id="GO:0003700">
    <property type="term" value="F:DNA-binding transcription factor activity"/>
    <property type="evidence" value="ECO:0007669"/>
    <property type="project" value="InterPro"/>
</dbReference>
<dbReference type="GO" id="GO:0043565">
    <property type="term" value="F:sequence-specific DNA binding"/>
    <property type="evidence" value="ECO:0007669"/>
    <property type="project" value="InterPro"/>
</dbReference>
<feature type="domain" description="HTH araC/xylS-type" evidence="4">
    <location>
        <begin position="162"/>
        <end position="259"/>
    </location>
</feature>
<evidence type="ECO:0000256" key="3">
    <source>
        <dbReference type="ARBA" id="ARBA00023163"/>
    </source>
</evidence>
<organism evidence="5 6">
    <name type="scientific">Bacterioplanes sanyensis</name>
    <dbReference type="NCBI Taxonomy" id="1249553"/>
    <lineage>
        <taxon>Bacteria</taxon>
        <taxon>Pseudomonadati</taxon>
        <taxon>Pseudomonadota</taxon>
        <taxon>Gammaproteobacteria</taxon>
        <taxon>Oceanospirillales</taxon>
        <taxon>Oceanospirillaceae</taxon>
        <taxon>Bacterioplanes</taxon>
    </lineage>
</organism>
<keyword evidence="3" id="KW-0804">Transcription</keyword>
<dbReference type="InterPro" id="IPR018062">
    <property type="entry name" value="HTH_AraC-typ_CS"/>
</dbReference>
<dbReference type="PROSITE" id="PS01124">
    <property type="entry name" value="HTH_ARAC_FAMILY_2"/>
    <property type="match status" value="1"/>
</dbReference>
<proteinExistence type="predicted"/>
<dbReference type="Gene3D" id="1.10.10.60">
    <property type="entry name" value="Homeodomain-like"/>
    <property type="match status" value="1"/>
</dbReference>
<evidence type="ECO:0000256" key="2">
    <source>
        <dbReference type="ARBA" id="ARBA00023125"/>
    </source>
</evidence>
<keyword evidence="6" id="KW-1185">Reference proteome</keyword>
<evidence type="ECO:0000313" key="6">
    <source>
        <dbReference type="Proteomes" id="UP000202440"/>
    </source>
</evidence>